<dbReference type="EMBL" id="MHIR01000022">
    <property type="protein sequence ID" value="OGY57516.1"/>
    <property type="molecule type" value="Genomic_DNA"/>
</dbReference>
<sequence>MPEEKTQESAADSTDAENSALKTVFEAGAGFIVMALVWGCAIAAVFNSETAKKFFGQALGILKDTTNLKRVKGYVDTVFGLVWPKLARGFLILGSLTIIGISLVVVLFIISLGGWFFDANLWSFFFIATSWVTLVVGMIWAAASIIIYWLMASLRLIDGEKQWGKEWQQALSRPFLAVAMAIVTVAVLVLALPGPFKNITVIAVVAGMTSLWLLARRLTGKQDDNLVSYTLRVVAVMAAWTVIMFACPTIDRWVDARAGQVSRAISIDTARANDVYQPYKVSIAGKILEGDDVSLSVGEIVMVKTVGEIEVKDGLGPCPDIYVFNANDGTDMSKKGKFPLKFMQMCGLESKPLLTEVETASPPPSKSTARALLSGYSPFLSPALTAESSKSEFYQELKAEDGWVNTGLIVYPEDRVVWGPFEDSTVFANDDTLEFMYCLGVKVGTDYVPCEKTGVPPVHGTAGQYFALTSVWSNKGNYPMLICYTGEKSVNVLLRLERNAFKSPKGRVS</sequence>
<feature type="transmembrane region" description="Helical" evidence="1">
    <location>
        <begin position="198"/>
        <end position="214"/>
    </location>
</feature>
<keyword evidence="1" id="KW-0472">Membrane</keyword>
<comment type="caution">
    <text evidence="2">The sequence shown here is derived from an EMBL/GenBank/DDBJ whole genome shotgun (WGS) entry which is preliminary data.</text>
</comment>
<accession>A0A1G1Z0H4</accession>
<keyword evidence="1" id="KW-1133">Transmembrane helix</keyword>
<name>A0A1G1Z0H4_9BACT</name>
<dbReference type="AlphaFoldDB" id="A0A1G1Z0H4"/>
<evidence type="ECO:0000313" key="3">
    <source>
        <dbReference type="Proteomes" id="UP000177408"/>
    </source>
</evidence>
<feature type="transmembrane region" description="Helical" evidence="1">
    <location>
        <begin position="171"/>
        <end position="192"/>
    </location>
</feature>
<gene>
    <name evidence="2" type="ORF">A3H67_01840</name>
</gene>
<keyword evidence="1" id="KW-0812">Transmembrane</keyword>
<feature type="transmembrane region" description="Helical" evidence="1">
    <location>
        <begin position="27"/>
        <end position="46"/>
    </location>
</feature>
<organism evidence="2 3">
    <name type="scientific">Candidatus Buchananbacteria bacterium RIFCSPLOWO2_02_FULL_46_11b</name>
    <dbReference type="NCBI Taxonomy" id="1797548"/>
    <lineage>
        <taxon>Bacteria</taxon>
        <taxon>Candidatus Buchananiibacteriota</taxon>
    </lineage>
</organism>
<evidence type="ECO:0000313" key="2">
    <source>
        <dbReference type="EMBL" id="OGY57516.1"/>
    </source>
</evidence>
<feature type="transmembrane region" description="Helical" evidence="1">
    <location>
        <begin position="90"/>
        <end position="117"/>
    </location>
</feature>
<protein>
    <submittedName>
        <fullName evidence="2">Uncharacterized protein</fullName>
    </submittedName>
</protein>
<feature type="transmembrane region" description="Helical" evidence="1">
    <location>
        <begin position="123"/>
        <end position="150"/>
    </location>
</feature>
<proteinExistence type="predicted"/>
<feature type="transmembrane region" description="Helical" evidence="1">
    <location>
        <begin position="226"/>
        <end position="246"/>
    </location>
</feature>
<reference evidence="2 3" key="1">
    <citation type="journal article" date="2016" name="Nat. Commun.">
        <title>Thousands of microbial genomes shed light on interconnected biogeochemical processes in an aquifer system.</title>
        <authorList>
            <person name="Anantharaman K."/>
            <person name="Brown C.T."/>
            <person name="Hug L.A."/>
            <person name="Sharon I."/>
            <person name="Castelle C.J."/>
            <person name="Probst A.J."/>
            <person name="Thomas B.C."/>
            <person name="Singh A."/>
            <person name="Wilkins M.J."/>
            <person name="Karaoz U."/>
            <person name="Brodie E.L."/>
            <person name="Williams K.H."/>
            <person name="Hubbard S.S."/>
            <person name="Banfield J.F."/>
        </authorList>
    </citation>
    <scope>NUCLEOTIDE SEQUENCE [LARGE SCALE GENOMIC DNA]</scope>
</reference>
<evidence type="ECO:0000256" key="1">
    <source>
        <dbReference type="SAM" id="Phobius"/>
    </source>
</evidence>
<dbReference type="Proteomes" id="UP000177408">
    <property type="component" value="Unassembled WGS sequence"/>
</dbReference>